<evidence type="ECO:0000313" key="3">
    <source>
        <dbReference type="Proteomes" id="UP000053477"/>
    </source>
</evidence>
<dbReference type="EMBL" id="KQ086008">
    <property type="protein sequence ID" value="KLO11138.1"/>
    <property type="molecule type" value="Genomic_DNA"/>
</dbReference>
<gene>
    <name evidence="2" type="ORF">SCHPADRAFT_930136</name>
</gene>
<organism evidence="2 3">
    <name type="scientific">Schizopora paradoxa</name>
    <dbReference type="NCBI Taxonomy" id="27342"/>
    <lineage>
        <taxon>Eukaryota</taxon>
        <taxon>Fungi</taxon>
        <taxon>Dikarya</taxon>
        <taxon>Basidiomycota</taxon>
        <taxon>Agaricomycotina</taxon>
        <taxon>Agaricomycetes</taxon>
        <taxon>Hymenochaetales</taxon>
        <taxon>Schizoporaceae</taxon>
        <taxon>Schizopora</taxon>
    </lineage>
</organism>
<evidence type="ECO:0000313" key="2">
    <source>
        <dbReference type="EMBL" id="KLO11138.1"/>
    </source>
</evidence>
<sequence length="501" mass="55847">MDRQAKAVHPILSPEFEERTRQRKRDRENHLRWAAVPTMLTARRLVWRVKQQKQQQEYENQSGVDERASGQASESKSKRDGPQAESSGIESSQPVTEVNAVLAKSLRGGRESSVDDSVSEISTILFVRLINKDGCQGTYDEENDDEDPGRVDQHVEEIKENILHSQSSQSGASCRVIDEKRSDNRRGRARVRTGERKRGIRLNWGGKGGWGAGAWLGIEFGIGLVLRSSFTSLSGLRRRAPSQRSQEYWAAGCRDGRVGAGDPIRVVLLVFGVSSVRSAWLAQRAGRTLTQRRRDETGDDHGMGPPAALVGWVPLCHRRVRNQAPMQTCHPPREKEGEKAGRVAADAEERVSRGCLLSDFGDDLRGFGYAWIGSFGLVFSRKRGAEIGVLFAFALSEVGEGVLSARPIEFRRGREKGGRHFATQPKNLERRQPNPRTRKGKPERSKNQRGIPPRATPHAPWGPSGLSSSDALDCAPHHRRQERDWRTKDGWADGRTVGRSP</sequence>
<feature type="region of interest" description="Disordered" evidence="1">
    <location>
        <begin position="1"/>
        <end position="30"/>
    </location>
</feature>
<dbReference type="Proteomes" id="UP000053477">
    <property type="component" value="Unassembled WGS sequence"/>
</dbReference>
<evidence type="ECO:0000256" key="1">
    <source>
        <dbReference type="SAM" id="MobiDB-lite"/>
    </source>
</evidence>
<dbReference type="AlphaFoldDB" id="A0A0H2RNU4"/>
<protein>
    <submittedName>
        <fullName evidence="2">Uncharacterized protein</fullName>
    </submittedName>
</protein>
<reference evidence="2 3" key="1">
    <citation type="submission" date="2015-04" db="EMBL/GenBank/DDBJ databases">
        <title>Complete genome sequence of Schizopora paradoxa KUC8140, a cosmopolitan wood degrader in East Asia.</title>
        <authorList>
            <consortium name="DOE Joint Genome Institute"/>
            <person name="Min B."/>
            <person name="Park H."/>
            <person name="Jang Y."/>
            <person name="Kim J.-J."/>
            <person name="Kim K.H."/>
            <person name="Pangilinan J."/>
            <person name="Lipzen A."/>
            <person name="Riley R."/>
            <person name="Grigoriev I.V."/>
            <person name="Spatafora J.W."/>
            <person name="Choi I.-G."/>
        </authorList>
    </citation>
    <scope>NUCLEOTIDE SEQUENCE [LARGE SCALE GENOMIC DNA]</scope>
    <source>
        <strain evidence="2 3">KUC8140</strain>
    </source>
</reference>
<feature type="region of interest" description="Disordered" evidence="1">
    <location>
        <begin position="56"/>
        <end position="96"/>
    </location>
</feature>
<accession>A0A0H2RNU4</accession>
<name>A0A0H2RNU4_9AGAM</name>
<feature type="region of interest" description="Disordered" evidence="1">
    <location>
        <begin position="414"/>
        <end position="501"/>
    </location>
</feature>
<feature type="compositionally biased region" description="Basic and acidic residues" evidence="1">
    <location>
        <begin position="16"/>
        <end position="30"/>
    </location>
</feature>
<dbReference type="InParanoid" id="A0A0H2RNU4"/>
<feature type="compositionally biased region" description="Polar residues" evidence="1">
    <location>
        <begin position="84"/>
        <end position="96"/>
    </location>
</feature>
<keyword evidence="3" id="KW-1185">Reference proteome</keyword>
<feature type="compositionally biased region" description="Basic and acidic residues" evidence="1">
    <location>
        <begin position="481"/>
        <end position="492"/>
    </location>
</feature>
<proteinExistence type="predicted"/>